<keyword evidence="4" id="KW-0804">Transcription</keyword>
<evidence type="ECO:0000256" key="4">
    <source>
        <dbReference type="ARBA" id="ARBA00023163"/>
    </source>
</evidence>
<dbReference type="PROSITE" id="PS50931">
    <property type="entry name" value="HTH_LYSR"/>
    <property type="match status" value="1"/>
</dbReference>
<dbReference type="Pfam" id="PF03466">
    <property type="entry name" value="LysR_substrate"/>
    <property type="match status" value="1"/>
</dbReference>
<dbReference type="Proteomes" id="UP001161422">
    <property type="component" value="Unassembled WGS sequence"/>
</dbReference>
<dbReference type="GO" id="GO:0000976">
    <property type="term" value="F:transcription cis-regulatory region binding"/>
    <property type="evidence" value="ECO:0007669"/>
    <property type="project" value="TreeGrafter"/>
</dbReference>
<dbReference type="Pfam" id="PF00126">
    <property type="entry name" value="HTH_1"/>
    <property type="match status" value="1"/>
</dbReference>
<dbReference type="SUPFAM" id="SSF46785">
    <property type="entry name" value="Winged helix' DNA-binding domain"/>
    <property type="match status" value="1"/>
</dbReference>
<dbReference type="InterPro" id="IPR000847">
    <property type="entry name" value="LysR_HTH_N"/>
</dbReference>
<evidence type="ECO:0000256" key="2">
    <source>
        <dbReference type="ARBA" id="ARBA00023015"/>
    </source>
</evidence>
<dbReference type="CDD" id="cd05466">
    <property type="entry name" value="PBP2_LTTR_substrate"/>
    <property type="match status" value="1"/>
</dbReference>
<proteinExistence type="inferred from homology"/>
<dbReference type="PANTHER" id="PTHR30126:SF22">
    <property type="entry name" value="HTH-TYPE TRANSCRIPTIONAL REGULATOR YHAJ-RELATED"/>
    <property type="match status" value="1"/>
</dbReference>
<keyword evidence="7" id="KW-1185">Reference proteome</keyword>
<dbReference type="SUPFAM" id="SSF53850">
    <property type="entry name" value="Periplasmic binding protein-like II"/>
    <property type="match status" value="1"/>
</dbReference>
<dbReference type="RefSeq" id="WP_095507115.1">
    <property type="nucleotide sequence ID" value="NZ_BSNC01000011.1"/>
</dbReference>
<accession>A0AA37S037</accession>
<reference evidence="6" key="1">
    <citation type="journal article" date="2014" name="Int. J. Syst. Evol. Microbiol.">
        <title>Complete genome sequence of Corynebacterium casei LMG S-19264T (=DSM 44701T), isolated from a smear-ripened cheese.</title>
        <authorList>
            <consortium name="US DOE Joint Genome Institute (JGI-PGF)"/>
            <person name="Walter F."/>
            <person name="Albersmeier A."/>
            <person name="Kalinowski J."/>
            <person name="Ruckert C."/>
        </authorList>
    </citation>
    <scope>NUCLEOTIDE SEQUENCE</scope>
    <source>
        <strain evidence="6">NBRC 101628</strain>
    </source>
</reference>
<feature type="domain" description="HTH lysR-type" evidence="5">
    <location>
        <begin position="1"/>
        <end position="60"/>
    </location>
</feature>
<name>A0AA37S037_9GAMM</name>
<comment type="caution">
    <text evidence="6">The sequence shown here is derived from an EMBL/GenBank/DDBJ whole genome shotgun (WGS) entry which is preliminary data.</text>
</comment>
<comment type="similarity">
    <text evidence="1">Belongs to the LysR transcriptional regulatory family.</text>
</comment>
<evidence type="ECO:0000256" key="1">
    <source>
        <dbReference type="ARBA" id="ARBA00009437"/>
    </source>
</evidence>
<dbReference type="Gene3D" id="1.10.10.10">
    <property type="entry name" value="Winged helix-like DNA-binding domain superfamily/Winged helix DNA-binding domain"/>
    <property type="match status" value="1"/>
</dbReference>
<reference evidence="6" key="2">
    <citation type="submission" date="2023-01" db="EMBL/GenBank/DDBJ databases">
        <title>Draft genome sequence of Paraferrimonas sedimenticola strain NBRC 101628.</title>
        <authorList>
            <person name="Sun Q."/>
            <person name="Mori K."/>
        </authorList>
    </citation>
    <scope>NUCLEOTIDE SEQUENCE</scope>
    <source>
        <strain evidence="6">NBRC 101628</strain>
    </source>
</reference>
<gene>
    <name evidence="6" type="ORF">GCM10007895_31090</name>
</gene>
<evidence type="ECO:0000259" key="5">
    <source>
        <dbReference type="PROSITE" id="PS50931"/>
    </source>
</evidence>
<dbReference type="InterPro" id="IPR036390">
    <property type="entry name" value="WH_DNA-bd_sf"/>
</dbReference>
<dbReference type="InterPro" id="IPR036388">
    <property type="entry name" value="WH-like_DNA-bd_sf"/>
</dbReference>
<dbReference type="Gene3D" id="3.40.190.290">
    <property type="match status" value="1"/>
</dbReference>
<dbReference type="InterPro" id="IPR005119">
    <property type="entry name" value="LysR_subst-bd"/>
</dbReference>
<keyword evidence="3" id="KW-0238">DNA-binding</keyword>
<keyword evidence="2" id="KW-0805">Transcription regulation</keyword>
<dbReference type="AlphaFoldDB" id="A0AA37S037"/>
<sequence>MNFSLAQLQAFVMAAQTGTFQAAAIKLNKRAQAVSKLVASMEDSCAVVLFERKARHLEITAEGRKLLNGAQRILKDADNLSAILTGFDEGVPNNLSVAIDNFLICPEVTNCLKDIMAEYPTMDLDVLSGTTSQVAAWVLEGKADIGLRAAPLVLDESLTVQKAFAFNLVEIAPPNLFRAGEVVDEGALYPLTQIVSPFIYELNLDEMHVVSDKVITSNNLAQSIELVKAGLGWTVAPYLAVRDSLESREVVEVATLGANRHTWMSECIYLDENRLSVAADLLVQKLSQIEARD</sequence>
<dbReference type="PANTHER" id="PTHR30126">
    <property type="entry name" value="HTH-TYPE TRANSCRIPTIONAL REGULATOR"/>
    <property type="match status" value="1"/>
</dbReference>
<protein>
    <submittedName>
        <fullName evidence="6">LysR family transcriptional regulator</fullName>
    </submittedName>
</protein>
<organism evidence="6 7">
    <name type="scientific">Paraferrimonas sedimenticola</name>
    <dbReference type="NCBI Taxonomy" id="375674"/>
    <lineage>
        <taxon>Bacteria</taxon>
        <taxon>Pseudomonadati</taxon>
        <taxon>Pseudomonadota</taxon>
        <taxon>Gammaproteobacteria</taxon>
        <taxon>Alteromonadales</taxon>
        <taxon>Ferrimonadaceae</taxon>
        <taxon>Paraferrimonas</taxon>
    </lineage>
</organism>
<dbReference type="GO" id="GO:0003700">
    <property type="term" value="F:DNA-binding transcription factor activity"/>
    <property type="evidence" value="ECO:0007669"/>
    <property type="project" value="InterPro"/>
</dbReference>
<evidence type="ECO:0000256" key="3">
    <source>
        <dbReference type="ARBA" id="ARBA00023125"/>
    </source>
</evidence>
<evidence type="ECO:0000313" key="6">
    <source>
        <dbReference type="EMBL" id="GLP97802.1"/>
    </source>
</evidence>
<evidence type="ECO:0000313" key="7">
    <source>
        <dbReference type="Proteomes" id="UP001161422"/>
    </source>
</evidence>
<dbReference type="EMBL" id="BSNC01000011">
    <property type="protein sequence ID" value="GLP97802.1"/>
    <property type="molecule type" value="Genomic_DNA"/>
</dbReference>